<evidence type="ECO:0000313" key="1">
    <source>
        <dbReference type="EMBL" id="RIB19732.1"/>
    </source>
</evidence>
<organism evidence="1 2">
    <name type="scientific">Gigaspora rosea</name>
    <dbReference type="NCBI Taxonomy" id="44941"/>
    <lineage>
        <taxon>Eukaryota</taxon>
        <taxon>Fungi</taxon>
        <taxon>Fungi incertae sedis</taxon>
        <taxon>Mucoromycota</taxon>
        <taxon>Glomeromycotina</taxon>
        <taxon>Glomeromycetes</taxon>
        <taxon>Diversisporales</taxon>
        <taxon>Gigasporaceae</taxon>
        <taxon>Gigaspora</taxon>
    </lineage>
</organism>
<evidence type="ECO:0000313" key="2">
    <source>
        <dbReference type="Proteomes" id="UP000266673"/>
    </source>
</evidence>
<comment type="caution">
    <text evidence="1">The sequence shown here is derived from an EMBL/GenBank/DDBJ whole genome shotgun (WGS) entry which is preliminary data.</text>
</comment>
<dbReference type="Proteomes" id="UP000266673">
    <property type="component" value="Unassembled WGS sequence"/>
</dbReference>
<name>A0A397VCI6_9GLOM</name>
<dbReference type="EMBL" id="QKWP01000456">
    <property type="protein sequence ID" value="RIB19732.1"/>
    <property type="molecule type" value="Genomic_DNA"/>
</dbReference>
<keyword evidence="2" id="KW-1185">Reference proteome</keyword>
<dbReference type="OrthoDB" id="2431762at2759"/>
<proteinExistence type="predicted"/>
<gene>
    <name evidence="1" type="ORF">C2G38_2181022</name>
</gene>
<accession>A0A397VCI6</accession>
<protein>
    <submittedName>
        <fullName evidence="1">Uncharacterized protein</fullName>
    </submittedName>
</protein>
<sequence length="214" mass="24968">MLTGLDIIPLTLTKKRDIVAYQWSNHAENFSEQQDQILEYLNKHLNSHSPENLVIFDVSGLRNFLNVTNNPLLPFNVRGGMDLILVEESAVICEMISTNFHVHDGIKVFGILTDLNKTWNIYWIEEKHIKTLALNNRENTMRYMYGSPNDVIEEMDVICDDEDEYFDLKMRMVAYFRGLLIFGTLRQVAVINLYHAADWLSHIIYNFINRPNPT</sequence>
<dbReference type="AlphaFoldDB" id="A0A397VCI6"/>
<reference evidence="1 2" key="1">
    <citation type="submission" date="2018-06" db="EMBL/GenBank/DDBJ databases">
        <title>Comparative genomics reveals the genomic features of Rhizophagus irregularis, R. cerebriforme, R. diaphanum and Gigaspora rosea, and their symbiotic lifestyle signature.</title>
        <authorList>
            <person name="Morin E."/>
            <person name="San Clemente H."/>
            <person name="Chen E.C.H."/>
            <person name="De La Providencia I."/>
            <person name="Hainaut M."/>
            <person name="Kuo A."/>
            <person name="Kohler A."/>
            <person name="Murat C."/>
            <person name="Tang N."/>
            <person name="Roy S."/>
            <person name="Loubradou J."/>
            <person name="Henrissat B."/>
            <person name="Grigoriev I.V."/>
            <person name="Corradi N."/>
            <person name="Roux C."/>
            <person name="Martin F.M."/>
        </authorList>
    </citation>
    <scope>NUCLEOTIDE SEQUENCE [LARGE SCALE GENOMIC DNA]</scope>
    <source>
        <strain evidence="1 2">DAOM 194757</strain>
    </source>
</reference>